<proteinExistence type="predicted"/>
<protein>
    <submittedName>
        <fullName evidence="1">Uncharacterized protein</fullName>
    </submittedName>
</protein>
<gene>
    <name evidence="1" type="ORF">BRAA09T36928Z</name>
</gene>
<accession>A0A3P5XWI2</accession>
<evidence type="ECO:0000313" key="1">
    <source>
        <dbReference type="EMBL" id="VDC59317.1"/>
    </source>
</evidence>
<organism evidence="1">
    <name type="scientific">Brassica campestris</name>
    <name type="common">Field mustard</name>
    <dbReference type="NCBI Taxonomy" id="3711"/>
    <lineage>
        <taxon>Eukaryota</taxon>
        <taxon>Viridiplantae</taxon>
        <taxon>Streptophyta</taxon>
        <taxon>Embryophyta</taxon>
        <taxon>Tracheophyta</taxon>
        <taxon>Spermatophyta</taxon>
        <taxon>Magnoliopsida</taxon>
        <taxon>eudicotyledons</taxon>
        <taxon>Gunneridae</taxon>
        <taxon>Pentapetalae</taxon>
        <taxon>rosids</taxon>
        <taxon>malvids</taxon>
        <taxon>Brassicales</taxon>
        <taxon>Brassicaceae</taxon>
        <taxon>Brassiceae</taxon>
        <taxon>Brassica</taxon>
    </lineage>
</organism>
<name>A0A3P5XWI2_BRACM</name>
<dbReference type="EMBL" id="LR031568">
    <property type="protein sequence ID" value="VDC59317.1"/>
    <property type="molecule type" value="Genomic_DNA"/>
</dbReference>
<dbReference type="AlphaFoldDB" id="A0A3P5XWI2"/>
<reference evidence="1" key="1">
    <citation type="submission" date="2018-11" db="EMBL/GenBank/DDBJ databases">
        <authorList>
            <consortium name="Genoscope - CEA"/>
            <person name="William W."/>
        </authorList>
    </citation>
    <scope>NUCLEOTIDE SEQUENCE</scope>
</reference>
<sequence length="163" mass="18604">MAKSSILLAYSETGSCSSTVKESMTIAISVHMIQQDPNCSYSLVHPIPSYKGRSKEDNKTTVNQNRDKHWILKKKHDMEDSGMHETIFQKVWRVDGRESDNVFPGGGDDGGRGGVAVVVLMKSISGMENQKMARDRRRCGMVRRPVTWNRWIWDYSNDHHYSI</sequence>